<proteinExistence type="predicted"/>
<organism evidence="1 2">
    <name type="scientific">Limimonas halophila</name>
    <dbReference type="NCBI Taxonomy" id="1082479"/>
    <lineage>
        <taxon>Bacteria</taxon>
        <taxon>Pseudomonadati</taxon>
        <taxon>Pseudomonadota</taxon>
        <taxon>Alphaproteobacteria</taxon>
        <taxon>Rhodospirillales</taxon>
        <taxon>Rhodovibrionaceae</taxon>
        <taxon>Limimonas</taxon>
    </lineage>
</organism>
<dbReference type="AlphaFoldDB" id="A0A1G7RX38"/>
<evidence type="ECO:0000313" key="2">
    <source>
        <dbReference type="Proteomes" id="UP000199415"/>
    </source>
</evidence>
<name>A0A1G7RX38_9PROT</name>
<evidence type="ECO:0000313" key="1">
    <source>
        <dbReference type="EMBL" id="SDG14789.1"/>
    </source>
</evidence>
<dbReference type="EMBL" id="FNCE01000006">
    <property type="protein sequence ID" value="SDG14789.1"/>
    <property type="molecule type" value="Genomic_DNA"/>
</dbReference>
<protein>
    <submittedName>
        <fullName evidence="1">Uncharacterized protein</fullName>
    </submittedName>
</protein>
<dbReference type="Proteomes" id="UP000199415">
    <property type="component" value="Unassembled WGS sequence"/>
</dbReference>
<keyword evidence="2" id="KW-1185">Reference proteome</keyword>
<sequence>MYNVTFANFICKFGEEYIMNDYLNGIVLPSFFDDKLFRQYGEENIYFIYEPELVYLSKEDDIVGIWGTFVKDSLLQRSHTYDSQEGIREEPTSLEAATFAQFLLILNNHRLIYLPMTRDAPSLQNFQTTIKKFLNIKHDEFLRTEKHRLNEQSQRATIKGLAHIHPKPTLDVEYLVSKRALSVYLDQFQKLQSLTIRVMDTNQEAEYSDLIDDIRELSKPINPDRTQLSWANSEGLNIDHVREPVDAFAHGEKVHMTLKGQGHEGTKMQVDNEKLRLKVEHESLPAENNDLVKLMYQDYINQAANVTSSGDISIGPNPLGSLEKIDITDIHNDE</sequence>
<accession>A0A1G7RX38</accession>
<gene>
    <name evidence="1" type="ORF">SAMN05216241_10614</name>
</gene>
<reference evidence="1 2" key="1">
    <citation type="submission" date="2016-10" db="EMBL/GenBank/DDBJ databases">
        <authorList>
            <person name="de Groot N.N."/>
        </authorList>
    </citation>
    <scope>NUCLEOTIDE SEQUENCE [LARGE SCALE GENOMIC DNA]</scope>
    <source>
        <strain evidence="1 2">DSM 25584</strain>
    </source>
</reference>
<dbReference type="STRING" id="1082479.SAMN05216241_10614"/>